<reference evidence="10 11" key="1">
    <citation type="submission" date="2015-09" db="EMBL/GenBank/DDBJ databases">
        <title>Whole genome shotgun sequence assembly of Aphanizomenon flos-aquae UKL13.</title>
        <authorList>
            <person name="Driscoll C."/>
        </authorList>
    </citation>
    <scope>NUCLEOTIDE SEQUENCE [LARGE SCALE GENOMIC DNA]</scope>
    <source>
        <strain evidence="10">MDT13</strain>
    </source>
</reference>
<organism evidence="10 11">
    <name type="scientific">Aphanizomenon flos-aquae LD13</name>
    <dbReference type="NCBI Taxonomy" id="1710894"/>
    <lineage>
        <taxon>Bacteria</taxon>
        <taxon>Bacillati</taxon>
        <taxon>Cyanobacteriota</taxon>
        <taxon>Cyanophyceae</taxon>
        <taxon>Nostocales</taxon>
        <taxon>Aphanizomenonaceae</taxon>
        <taxon>Aphanizomenon</taxon>
    </lineage>
</organism>
<evidence type="ECO:0000256" key="7">
    <source>
        <dbReference type="ARBA" id="ARBA00022803"/>
    </source>
</evidence>
<dbReference type="PROSITE" id="PS50005">
    <property type="entry name" value="TPR"/>
    <property type="match status" value="1"/>
</dbReference>
<dbReference type="Gene3D" id="3.40.50.2000">
    <property type="entry name" value="Glycogen Phosphorylase B"/>
    <property type="match status" value="1"/>
</dbReference>
<dbReference type="SUPFAM" id="SSF48452">
    <property type="entry name" value="TPR-like"/>
    <property type="match status" value="1"/>
</dbReference>
<feature type="repeat" description="TPR" evidence="8">
    <location>
        <begin position="3"/>
        <end position="36"/>
    </location>
</feature>
<dbReference type="Proteomes" id="UP000092382">
    <property type="component" value="Unassembled WGS sequence"/>
</dbReference>
<dbReference type="STRING" id="1803587.GCA_001593825_03727"/>
<evidence type="ECO:0000256" key="4">
    <source>
        <dbReference type="ARBA" id="ARBA00022676"/>
    </source>
</evidence>
<sequence>MIEANWQQQAQEYLINEDYSVAAKLYREAIEREPDIKSYYWYLGLLLLLQGQETEAQVTWFTALSEVAPADFDTKELLEVLNTEAERRITIEDYHLAWAIRQHIREIAPENINNLLGLVVIVIQLPTFEDDCPELLKSISDSLSMTIDNCDLNLLLDVINKLLIYTSTEKSEFNSIVDFVKICLQNYPDSLIKIIIRSIMVQCIKVSAFYKRPDLASKFAELCLERIPKNYHLEHREILIAISYMYQNCGQYDKGIESSKLCYELSDNLVEKICANQVFLRGLMTSGSYWQEANDCLQEQIILAGKLIETKPDIDHIVDLTRLSQALFFLPYFEDKPERNHILKNQISSFCQSQFIEKKVEIAERNSKNINIRRQNLNGNKQVFNIGYISHCFKKHSVGWLCRWLFKYHNPERFKISCYSFDESERLEMFTENNFVRNSYNFYKFGLHQNDKVWEQVQGDEIDILVDLDSLTSDIICELMSIKSAPIQVTWLGWDSSGLPSIDYFIADPYVLPESAQNYYSETIWRLPQTYIAVDGFEVDVPDLRREDLDIPSDAIIYFMTQKGYKRHLPHLKLQMRIIKEVPNSYLLIKGDADPKTTKLFFEKIAEEEGVDFERIRFLPHVRSEAVHRANLQIADVVLDTYPYNGATTTLETLWMGVPLVTRVGEQFSARNSYGMMMNAGITEGIAWSEDEYVEWGVRLGKDEKLRQEISWKLRQSRHTAPLWNAKKFTREMETAYEQMWQRYVDS</sequence>
<name>A0A1B7VR24_APHFL</name>
<gene>
    <name evidence="10" type="ORF">AN481_15055</name>
</gene>
<feature type="domain" description="O-GlcNAc transferase C-terminal" evidence="9">
    <location>
        <begin position="546"/>
        <end position="733"/>
    </location>
</feature>
<evidence type="ECO:0000313" key="10">
    <source>
        <dbReference type="EMBL" id="OBQ23355.1"/>
    </source>
</evidence>
<dbReference type="Gene3D" id="1.25.40.10">
    <property type="entry name" value="Tetratricopeptide repeat domain"/>
    <property type="match status" value="1"/>
</dbReference>
<proteinExistence type="inferred from homology"/>
<evidence type="ECO:0000256" key="1">
    <source>
        <dbReference type="ARBA" id="ARBA00004922"/>
    </source>
</evidence>
<dbReference type="AlphaFoldDB" id="A0A1B7VR24"/>
<keyword evidence="7 8" id="KW-0802">TPR repeat</keyword>
<evidence type="ECO:0000313" key="11">
    <source>
        <dbReference type="Proteomes" id="UP000092382"/>
    </source>
</evidence>
<dbReference type="Gene3D" id="3.40.50.11380">
    <property type="match status" value="1"/>
</dbReference>
<protein>
    <recommendedName>
        <fullName evidence="3">protein O-GlcNAc transferase</fullName>
        <ecNumber evidence="3">2.4.1.255</ecNumber>
    </recommendedName>
</protein>
<evidence type="ECO:0000256" key="5">
    <source>
        <dbReference type="ARBA" id="ARBA00022679"/>
    </source>
</evidence>
<dbReference type="InterPro" id="IPR029489">
    <property type="entry name" value="OGT/SEC/SPY_C"/>
</dbReference>
<keyword evidence="6" id="KW-0677">Repeat</keyword>
<dbReference type="InterPro" id="IPR011990">
    <property type="entry name" value="TPR-like_helical_dom_sf"/>
</dbReference>
<comment type="pathway">
    <text evidence="1">Protein modification; protein glycosylation.</text>
</comment>
<evidence type="ECO:0000256" key="3">
    <source>
        <dbReference type="ARBA" id="ARBA00011970"/>
    </source>
</evidence>
<accession>A0A1B7VR24</accession>
<evidence type="ECO:0000256" key="8">
    <source>
        <dbReference type="PROSITE-ProRule" id="PRU00339"/>
    </source>
</evidence>
<dbReference type="Pfam" id="PF13844">
    <property type="entry name" value="Glyco_transf_41"/>
    <property type="match status" value="2"/>
</dbReference>
<keyword evidence="4" id="KW-0328">Glycosyltransferase</keyword>
<comment type="similarity">
    <text evidence="2">Belongs to the glycosyltransferase 41 family. O-GlcNAc transferase subfamily.</text>
</comment>
<comment type="caution">
    <text evidence="10">The sequence shown here is derived from an EMBL/GenBank/DDBJ whole genome shotgun (WGS) entry which is preliminary data.</text>
</comment>
<dbReference type="PATRIC" id="fig|1710894.3.peg.1488"/>
<evidence type="ECO:0000256" key="6">
    <source>
        <dbReference type="ARBA" id="ARBA00022737"/>
    </source>
</evidence>
<keyword evidence="5 10" id="KW-0808">Transferase</keyword>
<dbReference type="PANTHER" id="PTHR44835:SF1">
    <property type="entry name" value="PROTEIN O-GLCNAC TRANSFERASE"/>
    <property type="match status" value="1"/>
</dbReference>
<feature type="domain" description="O-GlcNAc transferase C-terminal" evidence="9">
    <location>
        <begin position="359"/>
        <end position="535"/>
    </location>
</feature>
<dbReference type="EMBL" id="LJOY01000057">
    <property type="protein sequence ID" value="OBQ23355.1"/>
    <property type="molecule type" value="Genomic_DNA"/>
</dbReference>
<dbReference type="InterPro" id="IPR051939">
    <property type="entry name" value="Glycosyltr_41/O-GlcNAc_trsf"/>
</dbReference>
<dbReference type="EC" id="2.4.1.255" evidence="3"/>
<evidence type="ECO:0000259" key="9">
    <source>
        <dbReference type="Pfam" id="PF13844"/>
    </source>
</evidence>
<dbReference type="GO" id="GO:0097363">
    <property type="term" value="F:protein O-acetylglucosaminyltransferase activity"/>
    <property type="evidence" value="ECO:0007669"/>
    <property type="project" value="UniProtKB-EC"/>
</dbReference>
<dbReference type="PANTHER" id="PTHR44835">
    <property type="entry name" value="UDP-N-ACETYLGLUCOSAMINE--PEPTIDE N-ACETYLGLUCOSAMINYLTRANSFERASE SPINDLY-RELATED"/>
    <property type="match status" value="1"/>
</dbReference>
<dbReference type="InterPro" id="IPR019734">
    <property type="entry name" value="TPR_rpt"/>
</dbReference>
<evidence type="ECO:0000256" key="2">
    <source>
        <dbReference type="ARBA" id="ARBA00005386"/>
    </source>
</evidence>